<evidence type="ECO:0000313" key="4">
    <source>
        <dbReference type="Proteomes" id="UP000275225"/>
    </source>
</evidence>
<name>A0A3N6X2J4_9ACTN</name>
<accession>A0A3N6X2J4</accession>
<sequence length="393" mass="41409">MRVVVIGAGITGAACARVLARAGYDVTVVERGAVAGGTSAMCEGNLLVSDKTPGPELDLAVDAAVRWPLVARELQDELGPGFPSIEFEPKGGLVVSTTAEGADPLRGFAASQRDVGIDAREIGADDALELEPHLNPEITAAVYYPQDAQVQPVAAVEALLASARRAGARVMTSTEVVGALRDATGRIAGVRTSRGDLHADLVVNAAGPWAGAVAGTLGVELPVLPRRGMVLVTTRMPHRVFRKVYDADYVGATQSGDADLQTSTVVESTAAGTVLIGSSRQRVGFDDRLDVEVIREIAMKSLRLFPFLEDMQVLRTYGGFRPYMPDHLPVIGEDPRLPNLYHVTGHEGAGIGLSVSSAELLLAQVMDTESPLDPAPFAIDRPTLAPHLQEVAS</sequence>
<gene>
    <name evidence="3" type="ORF">EHW97_08945</name>
</gene>
<dbReference type="Gene3D" id="3.50.50.60">
    <property type="entry name" value="FAD/NAD(P)-binding domain"/>
    <property type="match status" value="1"/>
</dbReference>
<dbReference type="EMBL" id="RQJX01000010">
    <property type="protein sequence ID" value="RQN07873.1"/>
    <property type="molecule type" value="Genomic_DNA"/>
</dbReference>
<dbReference type="OrthoDB" id="9806452at2"/>
<dbReference type="AlphaFoldDB" id="A0A3N6X2J4"/>
<dbReference type="SUPFAM" id="SSF51905">
    <property type="entry name" value="FAD/NAD(P)-binding domain"/>
    <property type="match status" value="1"/>
</dbReference>
<protein>
    <submittedName>
        <fullName evidence="3">FAD-binding oxidoreductase</fullName>
    </submittedName>
</protein>
<comment type="caution">
    <text evidence="3">The sequence shown here is derived from an EMBL/GenBank/DDBJ whole genome shotgun (WGS) entry which is preliminary data.</text>
</comment>
<evidence type="ECO:0000256" key="1">
    <source>
        <dbReference type="ARBA" id="ARBA00023002"/>
    </source>
</evidence>
<organism evidence="3 4">
    <name type="scientific">Aeromicrobium camelliae</name>
    <dbReference type="NCBI Taxonomy" id="1538144"/>
    <lineage>
        <taxon>Bacteria</taxon>
        <taxon>Bacillati</taxon>
        <taxon>Actinomycetota</taxon>
        <taxon>Actinomycetes</taxon>
        <taxon>Propionibacteriales</taxon>
        <taxon>Nocardioidaceae</taxon>
        <taxon>Aeromicrobium</taxon>
    </lineage>
</organism>
<proteinExistence type="predicted"/>
<dbReference type="Proteomes" id="UP000275225">
    <property type="component" value="Unassembled WGS sequence"/>
</dbReference>
<dbReference type="Pfam" id="PF01266">
    <property type="entry name" value="DAO"/>
    <property type="match status" value="1"/>
</dbReference>
<dbReference type="Gene3D" id="3.30.9.10">
    <property type="entry name" value="D-Amino Acid Oxidase, subunit A, domain 2"/>
    <property type="match status" value="1"/>
</dbReference>
<evidence type="ECO:0000259" key="2">
    <source>
        <dbReference type="Pfam" id="PF01266"/>
    </source>
</evidence>
<feature type="domain" description="FAD dependent oxidoreductase" evidence="2">
    <location>
        <begin position="2"/>
        <end position="361"/>
    </location>
</feature>
<keyword evidence="1" id="KW-0560">Oxidoreductase</keyword>
<dbReference type="SUPFAM" id="SSF54373">
    <property type="entry name" value="FAD-linked reductases, C-terminal domain"/>
    <property type="match status" value="1"/>
</dbReference>
<reference evidence="3 4" key="1">
    <citation type="submission" date="2018-11" db="EMBL/GenBank/DDBJ databases">
        <authorList>
            <person name="Li F."/>
        </authorList>
    </citation>
    <scope>NUCLEOTIDE SEQUENCE [LARGE SCALE GENOMIC DNA]</scope>
    <source>
        <strain evidence="3 4">YS17T</strain>
    </source>
</reference>
<dbReference type="RefSeq" id="WP_124236823.1">
    <property type="nucleotide sequence ID" value="NZ_JBHUFI010000019.1"/>
</dbReference>
<dbReference type="PRINTS" id="PR00419">
    <property type="entry name" value="ADXRDTASE"/>
</dbReference>
<keyword evidence="4" id="KW-1185">Reference proteome</keyword>
<evidence type="ECO:0000313" key="3">
    <source>
        <dbReference type="EMBL" id="RQN07873.1"/>
    </source>
</evidence>
<dbReference type="InterPro" id="IPR006076">
    <property type="entry name" value="FAD-dep_OxRdtase"/>
</dbReference>
<dbReference type="PANTHER" id="PTHR13847:SF287">
    <property type="entry name" value="FAD-DEPENDENT OXIDOREDUCTASE DOMAIN-CONTAINING PROTEIN 1"/>
    <property type="match status" value="1"/>
</dbReference>
<dbReference type="PANTHER" id="PTHR13847">
    <property type="entry name" value="SARCOSINE DEHYDROGENASE-RELATED"/>
    <property type="match status" value="1"/>
</dbReference>
<dbReference type="GO" id="GO:0005737">
    <property type="term" value="C:cytoplasm"/>
    <property type="evidence" value="ECO:0007669"/>
    <property type="project" value="TreeGrafter"/>
</dbReference>
<dbReference type="InterPro" id="IPR036188">
    <property type="entry name" value="FAD/NAD-bd_sf"/>
</dbReference>
<dbReference type="GO" id="GO:0016491">
    <property type="term" value="F:oxidoreductase activity"/>
    <property type="evidence" value="ECO:0007669"/>
    <property type="project" value="UniProtKB-KW"/>
</dbReference>
<dbReference type="PROSITE" id="PS51257">
    <property type="entry name" value="PROKAR_LIPOPROTEIN"/>
    <property type="match status" value="1"/>
</dbReference>